<protein>
    <submittedName>
        <fullName evidence="1">Uncharacterized protein</fullName>
    </submittedName>
</protein>
<dbReference type="EMBL" id="OMOR01000001">
    <property type="protein sequence ID" value="SPH22033.1"/>
    <property type="molecule type" value="Genomic_DNA"/>
</dbReference>
<keyword evidence="2" id="KW-1185">Reference proteome</keyword>
<evidence type="ECO:0000313" key="1">
    <source>
        <dbReference type="EMBL" id="SPH22033.1"/>
    </source>
</evidence>
<dbReference type="Proteomes" id="UP000244880">
    <property type="component" value="Unassembled WGS sequence"/>
</dbReference>
<gene>
    <name evidence="1" type="ORF">ASD8599_02779</name>
</gene>
<sequence length="84" mass="9654">MQIWSIEKTLRKDDGTRSVDIRVSPDGKLFRYYENVWITVGDDELLHYPDGGYWSCPEMSGYYESLKDCELGARSDVGWLVGSP</sequence>
<dbReference type="AlphaFoldDB" id="A0A2R8BGE5"/>
<reference evidence="1 2" key="1">
    <citation type="submission" date="2018-03" db="EMBL/GenBank/DDBJ databases">
        <authorList>
            <person name="Keele B.F."/>
        </authorList>
    </citation>
    <scope>NUCLEOTIDE SEQUENCE [LARGE SCALE GENOMIC DNA]</scope>
    <source>
        <strain evidence="1 2">CECT 8599</strain>
    </source>
</reference>
<name>A0A2R8BGE5_9RHOB</name>
<organism evidence="1 2">
    <name type="scientific">Ascidiaceihabitans donghaensis</name>
    <dbReference type="NCBI Taxonomy" id="1510460"/>
    <lineage>
        <taxon>Bacteria</taxon>
        <taxon>Pseudomonadati</taxon>
        <taxon>Pseudomonadota</taxon>
        <taxon>Alphaproteobacteria</taxon>
        <taxon>Rhodobacterales</taxon>
        <taxon>Paracoccaceae</taxon>
        <taxon>Ascidiaceihabitans</taxon>
    </lineage>
</organism>
<evidence type="ECO:0000313" key="2">
    <source>
        <dbReference type="Proteomes" id="UP000244880"/>
    </source>
</evidence>
<accession>A0A2R8BGE5</accession>
<proteinExistence type="predicted"/>